<keyword evidence="1" id="KW-0732">Signal</keyword>
<feature type="signal peptide" evidence="1">
    <location>
        <begin position="1"/>
        <end position="17"/>
    </location>
</feature>
<keyword evidence="3" id="KW-1185">Reference proteome</keyword>
<proteinExistence type="predicted"/>
<feature type="chain" id="PRO_5039908657" evidence="1">
    <location>
        <begin position="18"/>
        <end position="194"/>
    </location>
</feature>
<comment type="caution">
    <text evidence="2">The sequence shown here is derived from an EMBL/GenBank/DDBJ whole genome shotgun (WGS) entry which is preliminary data.</text>
</comment>
<dbReference type="PANTHER" id="PTHR20898:SF0">
    <property type="entry name" value="DAEDALUS ON 3-RELATED"/>
    <property type="match status" value="1"/>
</dbReference>
<evidence type="ECO:0000313" key="3">
    <source>
        <dbReference type="Proteomes" id="UP001107558"/>
    </source>
</evidence>
<name>A0A9J6C7P3_POLVA</name>
<dbReference type="Proteomes" id="UP001107558">
    <property type="component" value="Chromosome 2"/>
</dbReference>
<dbReference type="PANTHER" id="PTHR20898">
    <property type="entry name" value="DAEDALUS ON 3-RELATED-RELATED"/>
    <property type="match status" value="1"/>
</dbReference>
<protein>
    <submittedName>
        <fullName evidence="2">Uncharacterized protein</fullName>
    </submittedName>
</protein>
<dbReference type="EMBL" id="JADBJN010000002">
    <property type="protein sequence ID" value="KAG5677880.1"/>
    <property type="molecule type" value="Genomic_DNA"/>
</dbReference>
<evidence type="ECO:0000256" key="1">
    <source>
        <dbReference type="SAM" id="SignalP"/>
    </source>
</evidence>
<reference evidence="2" key="1">
    <citation type="submission" date="2021-03" db="EMBL/GenBank/DDBJ databases">
        <title>Chromosome level genome of the anhydrobiotic midge Polypedilum vanderplanki.</title>
        <authorList>
            <person name="Yoshida Y."/>
            <person name="Kikawada T."/>
            <person name="Gusev O."/>
        </authorList>
    </citation>
    <scope>NUCLEOTIDE SEQUENCE</scope>
    <source>
        <strain evidence="2">NIAS01</strain>
        <tissue evidence="2">Whole body or cell culture</tissue>
    </source>
</reference>
<dbReference type="AlphaFoldDB" id="A0A9J6C7P3"/>
<accession>A0A9J6C7P3</accession>
<evidence type="ECO:0000313" key="2">
    <source>
        <dbReference type="EMBL" id="KAG5677880.1"/>
    </source>
</evidence>
<sequence length="194" mass="22053">MYTFSLLLLLVITKAVAKRTYTIPSPHGSFSYKLFKCEYPESSLRDLFYSNYSCYAKSYSRTLSTINGHLYFKKPINEAYISAVLYYKYGTIYREIIKLNKFNICDIFKLANDNILVKQILTIAEASAPDIVHNCPFTFVAAYNVSFPSHLLFSVFSQGDYKVIVRFFIDAEGPEISNVTVIGTAISPIKESFG</sequence>
<organism evidence="2 3">
    <name type="scientific">Polypedilum vanderplanki</name>
    <name type="common">Sleeping chironomid midge</name>
    <dbReference type="NCBI Taxonomy" id="319348"/>
    <lineage>
        <taxon>Eukaryota</taxon>
        <taxon>Metazoa</taxon>
        <taxon>Ecdysozoa</taxon>
        <taxon>Arthropoda</taxon>
        <taxon>Hexapoda</taxon>
        <taxon>Insecta</taxon>
        <taxon>Pterygota</taxon>
        <taxon>Neoptera</taxon>
        <taxon>Endopterygota</taxon>
        <taxon>Diptera</taxon>
        <taxon>Nematocera</taxon>
        <taxon>Chironomoidea</taxon>
        <taxon>Chironomidae</taxon>
        <taxon>Chironominae</taxon>
        <taxon>Polypedilum</taxon>
        <taxon>Polypedilum</taxon>
    </lineage>
</organism>
<gene>
    <name evidence="2" type="ORF">PVAND_007597</name>
</gene>